<dbReference type="Gene3D" id="3.40.50.970">
    <property type="match status" value="2"/>
</dbReference>
<organism evidence="7 8">
    <name type="scientific">Ruegeria profundi</name>
    <dbReference type="NCBI Taxonomy" id="1685378"/>
    <lineage>
        <taxon>Bacteria</taxon>
        <taxon>Pseudomonadati</taxon>
        <taxon>Pseudomonadota</taxon>
        <taxon>Alphaproteobacteria</taxon>
        <taxon>Rhodobacterales</taxon>
        <taxon>Roseobacteraceae</taxon>
        <taxon>Ruegeria</taxon>
    </lineage>
</organism>
<evidence type="ECO:0000259" key="6">
    <source>
        <dbReference type="Pfam" id="PF02776"/>
    </source>
</evidence>
<dbReference type="Pfam" id="PF02776">
    <property type="entry name" value="TPP_enzyme_N"/>
    <property type="match status" value="1"/>
</dbReference>
<evidence type="ECO:0000259" key="4">
    <source>
        <dbReference type="Pfam" id="PF00205"/>
    </source>
</evidence>
<accession>A0A0X3TVD0</accession>
<dbReference type="RefSeq" id="WP_068340173.1">
    <property type="nucleotide sequence ID" value="NZ_LQBP01000011.1"/>
</dbReference>
<evidence type="ECO:0000313" key="8">
    <source>
        <dbReference type="Proteomes" id="UP000053690"/>
    </source>
</evidence>
<dbReference type="GO" id="GO:0005948">
    <property type="term" value="C:acetolactate synthase complex"/>
    <property type="evidence" value="ECO:0007669"/>
    <property type="project" value="TreeGrafter"/>
</dbReference>
<keyword evidence="8" id="KW-1185">Reference proteome</keyword>
<dbReference type="Pfam" id="PF02775">
    <property type="entry name" value="TPP_enzyme_C"/>
    <property type="match status" value="1"/>
</dbReference>
<dbReference type="NCBIfam" id="NF006187">
    <property type="entry name" value="PRK08322.1"/>
    <property type="match status" value="1"/>
</dbReference>
<dbReference type="GO" id="GO:0009097">
    <property type="term" value="P:isoleucine biosynthetic process"/>
    <property type="evidence" value="ECO:0007669"/>
    <property type="project" value="TreeGrafter"/>
</dbReference>
<evidence type="ECO:0000313" key="7">
    <source>
        <dbReference type="EMBL" id="KUJ77290.1"/>
    </source>
</evidence>
<dbReference type="InterPro" id="IPR012001">
    <property type="entry name" value="Thiamin_PyroP_enz_TPP-bd_dom"/>
</dbReference>
<dbReference type="CDD" id="cd07035">
    <property type="entry name" value="TPP_PYR_POX_like"/>
    <property type="match status" value="1"/>
</dbReference>
<reference evidence="8" key="1">
    <citation type="submission" date="2015-12" db="EMBL/GenBank/DDBJ databases">
        <authorList>
            <person name="Zhang G."/>
            <person name="Stingl U."/>
        </authorList>
    </citation>
    <scope>NUCLEOTIDE SEQUENCE [LARGE SCALE GENOMIC DNA]</scope>
    <source>
        <strain evidence="8">ZGT108</strain>
    </source>
</reference>
<dbReference type="OrthoDB" id="4494979at2"/>
<keyword evidence="2 3" id="KW-0786">Thiamine pyrophosphate</keyword>
<evidence type="ECO:0000256" key="1">
    <source>
        <dbReference type="ARBA" id="ARBA00007812"/>
    </source>
</evidence>
<dbReference type="InterPro" id="IPR012000">
    <property type="entry name" value="Thiamin_PyroP_enz_cen_dom"/>
</dbReference>
<comment type="similarity">
    <text evidence="1 3">Belongs to the TPP enzyme family.</text>
</comment>
<dbReference type="GO" id="GO:0000287">
    <property type="term" value="F:magnesium ion binding"/>
    <property type="evidence" value="ECO:0007669"/>
    <property type="project" value="InterPro"/>
</dbReference>
<dbReference type="STRING" id="1685378.AVO44_18085"/>
<dbReference type="Gene3D" id="3.40.50.1220">
    <property type="entry name" value="TPP-binding domain"/>
    <property type="match status" value="1"/>
</dbReference>
<dbReference type="PANTHER" id="PTHR18968">
    <property type="entry name" value="THIAMINE PYROPHOSPHATE ENZYMES"/>
    <property type="match status" value="1"/>
</dbReference>
<proteinExistence type="inferred from homology"/>
<feature type="domain" description="Thiamine pyrophosphate enzyme central" evidence="4">
    <location>
        <begin position="187"/>
        <end position="321"/>
    </location>
</feature>
<feature type="domain" description="Thiamine pyrophosphate enzyme N-terminal TPP-binding" evidence="6">
    <location>
        <begin position="1"/>
        <end position="115"/>
    </location>
</feature>
<evidence type="ECO:0008006" key="9">
    <source>
        <dbReference type="Google" id="ProtNLM"/>
    </source>
</evidence>
<dbReference type="EMBL" id="LQBP01000011">
    <property type="protein sequence ID" value="KUJ77290.1"/>
    <property type="molecule type" value="Genomic_DNA"/>
</dbReference>
<dbReference type="SUPFAM" id="SSF52467">
    <property type="entry name" value="DHS-like NAD/FAD-binding domain"/>
    <property type="match status" value="1"/>
</dbReference>
<protein>
    <recommendedName>
        <fullName evidence="9">Acetolactate synthase</fullName>
    </recommendedName>
</protein>
<dbReference type="Pfam" id="PF00205">
    <property type="entry name" value="TPP_enzyme_M"/>
    <property type="match status" value="1"/>
</dbReference>
<sequence length="543" mass="57030">MTGAELFVACLEAAGIEVIYGLPGEENTALMLALKTSSIRFVLTRHEQSAAFMASVYGRMTGRPAACLATLGPGATNLVTGVADATLDYAPLLTITGQGSTDRLALSESHQVIDLTALFAPVTKHSQTLMDASEIPGAVVEALRVATAPRPGAVHLSLPEDVAAQDVEAQPRSVPTRTRVISHSDAIANATSLLSNAEMPMIVAGAGVVRTGAAHRLVDFAEAHDLPLATTFMGNGIVAATHPLSLGTIGQPFEDHVDRAVRAADLVLAIGFDAIETSPAGFSGDGRPRVLHIAETAAAADLGWEVVADVAGDIDASLSALSSALGDRQWGIFEEARKAQEKIRSERARPRPSGSSAQLLPEGILAVVEEQLREQDTVVSGVGTHKLKVARSLAAKRPGQIIIANGSAGMGIALPGAMVAADLQQQGRAIAIVGDGEFLMNVQDMETAVRLKSPLTVLLWEDGGYGLIEEKQESEAGSHTDLAFGNPDWADLCRAFKWRHIPVETYADLAPALRSCRKSDGPVLITLKVDYSEGLGPNFDDKS</sequence>
<name>A0A0X3TVD0_9RHOB</name>
<dbReference type="AlphaFoldDB" id="A0A0X3TVD0"/>
<dbReference type="GO" id="GO:0003984">
    <property type="term" value="F:acetolactate synthase activity"/>
    <property type="evidence" value="ECO:0007669"/>
    <property type="project" value="TreeGrafter"/>
</dbReference>
<dbReference type="InterPro" id="IPR045229">
    <property type="entry name" value="TPP_enz"/>
</dbReference>
<dbReference type="GO" id="GO:0009099">
    <property type="term" value="P:L-valine biosynthetic process"/>
    <property type="evidence" value="ECO:0007669"/>
    <property type="project" value="TreeGrafter"/>
</dbReference>
<dbReference type="InterPro" id="IPR029061">
    <property type="entry name" value="THDP-binding"/>
</dbReference>
<evidence type="ECO:0000259" key="5">
    <source>
        <dbReference type="Pfam" id="PF02775"/>
    </source>
</evidence>
<feature type="domain" description="Thiamine pyrophosphate enzyme TPP-binding" evidence="5">
    <location>
        <begin position="381"/>
        <end position="525"/>
    </location>
</feature>
<comment type="caution">
    <text evidence="7">The sequence shown here is derived from an EMBL/GenBank/DDBJ whole genome shotgun (WGS) entry which is preliminary data.</text>
</comment>
<dbReference type="FunFam" id="3.40.50.970:FF:000007">
    <property type="entry name" value="Acetolactate synthase"/>
    <property type="match status" value="1"/>
</dbReference>
<evidence type="ECO:0000256" key="3">
    <source>
        <dbReference type="RuleBase" id="RU362132"/>
    </source>
</evidence>
<evidence type="ECO:0000256" key="2">
    <source>
        <dbReference type="ARBA" id="ARBA00023052"/>
    </source>
</evidence>
<dbReference type="InterPro" id="IPR029035">
    <property type="entry name" value="DHS-like_NAD/FAD-binding_dom"/>
</dbReference>
<dbReference type="SUPFAM" id="SSF52518">
    <property type="entry name" value="Thiamin diphosphate-binding fold (THDP-binding)"/>
    <property type="match status" value="2"/>
</dbReference>
<dbReference type="InterPro" id="IPR011766">
    <property type="entry name" value="TPP_enzyme_TPP-bd"/>
</dbReference>
<dbReference type="Proteomes" id="UP000053690">
    <property type="component" value="Unassembled WGS sequence"/>
</dbReference>
<dbReference type="GO" id="GO:0050660">
    <property type="term" value="F:flavin adenine dinucleotide binding"/>
    <property type="evidence" value="ECO:0007669"/>
    <property type="project" value="TreeGrafter"/>
</dbReference>
<gene>
    <name evidence="7" type="ORF">AVO44_18085</name>
</gene>
<dbReference type="PANTHER" id="PTHR18968:SF129">
    <property type="entry name" value="ACETOLACTATE SYNTHASE"/>
    <property type="match status" value="1"/>
</dbReference>
<dbReference type="GO" id="GO:0030976">
    <property type="term" value="F:thiamine pyrophosphate binding"/>
    <property type="evidence" value="ECO:0007669"/>
    <property type="project" value="InterPro"/>
</dbReference>